<dbReference type="InterPro" id="IPR010270">
    <property type="entry name" value="Phage_P2_GpM"/>
</dbReference>
<evidence type="ECO:0000313" key="2">
    <source>
        <dbReference type="EMBL" id="MBE8613160.1"/>
    </source>
</evidence>
<organism evidence="2 3">
    <name type="scientific">Morganella morganii</name>
    <name type="common">Proteus morganii</name>
    <dbReference type="NCBI Taxonomy" id="582"/>
    <lineage>
        <taxon>Bacteria</taxon>
        <taxon>Pseudomonadati</taxon>
        <taxon>Pseudomonadota</taxon>
        <taxon>Gammaproteobacteria</taxon>
        <taxon>Enterobacterales</taxon>
        <taxon>Morganellaceae</taxon>
        <taxon>Morganella</taxon>
    </lineage>
</organism>
<feature type="region of interest" description="Disordered" evidence="1">
    <location>
        <begin position="220"/>
        <end position="268"/>
    </location>
</feature>
<accession>A0A8I0Q1T6</accession>
<proteinExistence type="predicted"/>
<dbReference type="Pfam" id="PF05944">
    <property type="entry name" value="Phage_term_smal"/>
    <property type="match status" value="1"/>
</dbReference>
<evidence type="ECO:0000313" key="3">
    <source>
        <dbReference type="Proteomes" id="UP000650477"/>
    </source>
</evidence>
<name>A0A8I0Q1T6_MORMO</name>
<dbReference type="EMBL" id="PKLF01000010">
    <property type="protein sequence ID" value="MBE8613160.1"/>
    <property type="molecule type" value="Genomic_DNA"/>
</dbReference>
<dbReference type="Proteomes" id="UP000650477">
    <property type="component" value="Unassembled WGS sequence"/>
</dbReference>
<dbReference type="RefSeq" id="WP_193829922.1">
    <property type="nucleotide sequence ID" value="NZ_PKLF01000010.1"/>
</dbReference>
<sequence>MQQLTPAQEHWQRVMAERRGSGQTTVNMTAYEQILHRLRHDQSRLSDIQGTEFKIEYKKTVLDQYEPWIDGVIAANTGQSDEVFTAVLVWQIDCGNYDRALDMAGYVLAHNLPLPERYNRTPAVMVIDEICDKALTLFSAGVGADQLIPLPVLERVRTLTEYHDVPNEVQAKLCKALAYTLRLSKQPEDKSRALELLQRALLLHSKSGVKRDIELLQRELKKADDSEQDAAPEPEKKPAKNTPAKGAGTKPKPGSAKKPTTARKKAAS</sequence>
<evidence type="ECO:0000256" key="1">
    <source>
        <dbReference type="SAM" id="MobiDB-lite"/>
    </source>
</evidence>
<dbReference type="GO" id="GO:0004519">
    <property type="term" value="F:endonuclease activity"/>
    <property type="evidence" value="ECO:0007669"/>
    <property type="project" value="InterPro"/>
</dbReference>
<dbReference type="AlphaFoldDB" id="A0A8I0Q1T6"/>
<protein>
    <submittedName>
        <fullName evidence="2">Terminase</fullName>
    </submittedName>
</protein>
<dbReference type="GO" id="GO:0003677">
    <property type="term" value="F:DNA binding"/>
    <property type="evidence" value="ECO:0007669"/>
    <property type="project" value="InterPro"/>
</dbReference>
<comment type="caution">
    <text evidence="2">The sequence shown here is derived from an EMBL/GenBank/DDBJ whole genome shotgun (WGS) entry which is preliminary data.</text>
</comment>
<gene>
    <name evidence="2" type="ORF">CYG68_12195</name>
</gene>
<reference evidence="2" key="1">
    <citation type="submission" date="2017-12" db="EMBL/GenBank/DDBJ databases">
        <title>Genome sequencing and analysis.</title>
        <authorList>
            <person name="Huang Y.-T."/>
        </authorList>
    </citation>
    <scope>NUCLEOTIDE SEQUENCE</scope>
    <source>
        <strain evidence="2">VGH116</strain>
    </source>
</reference>